<dbReference type="SUPFAM" id="SSF51445">
    <property type="entry name" value="(Trans)glycosidases"/>
    <property type="match status" value="1"/>
</dbReference>
<dbReference type="GO" id="GO:0004553">
    <property type="term" value="F:hydrolase activity, hydrolyzing O-glycosyl compounds"/>
    <property type="evidence" value="ECO:0007669"/>
    <property type="project" value="InterPro"/>
</dbReference>
<dbReference type="GO" id="GO:0043169">
    <property type="term" value="F:cation binding"/>
    <property type="evidence" value="ECO:0007669"/>
    <property type="project" value="InterPro"/>
</dbReference>
<protein>
    <recommendedName>
        <fullName evidence="4">1,4-alpha-glucan branching enzyme</fullName>
        <ecNumber evidence="4">2.4.1.18</ecNumber>
    </recommendedName>
</protein>
<dbReference type="InterPro" id="IPR004193">
    <property type="entry name" value="Glyco_hydro_13_N"/>
</dbReference>
<feature type="domain" description="Glycosyl hydrolase family 13 catalytic" evidence="9">
    <location>
        <begin position="194"/>
        <end position="565"/>
    </location>
</feature>
<dbReference type="PIRSF" id="PIRSF000463">
    <property type="entry name" value="GlgB"/>
    <property type="match status" value="1"/>
</dbReference>
<dbReference type="CDD" id="cd02854">
    <property type="entry name" value="E_set_GBE_euk_N"/>
    <property type="match status" value="1"/>
</dbReference>
<dbReference type="GO" id="GO:0005737">
    <property type="term" value="C:cytoplasm"/>
    <property type="evidence" value="ECO:0007669"/>
    <property type="project" value="TreeGrafter"/>
</dbReference>
<feature type="active site" description="Nucleophile" evidence="8">
    <location>
        <position position="341"/>
    </location>
</feature>
<dbReference type="AlphaFoldDB" id="A0A1S1YXJ1"/>
<dbReference type="RefSeq" id="WP_044222363.1">
    <property type="nucleotide sequence ID" value="NZ_JRYR02000001.1"/>
</dbReference>
<dbReference type="InterPro" id="IPR006047">
    <property type="entry name" value="GH13_cat_dom"/>
</dbReference>
<keyword evidence="7" id="KW-0119">Carbohydrate metabolism</keyword>
<feature type="active site" description="Proton donor" evidence="8">
    <location>
        <position position="394"/>
    </location>
</feature>
<dbReference type="SUPFAM" id="SSF81296">
    <property type="entry name" value="E set domains"/>
    <property type="match status" value="1"/>
</dbReference>
<dbReference type="CDD" id="cd11321">
    <property type="entry name" value="AmyAc_bac_euk_BE"/>
    <property type="match status" value="1"/>
</dbReference>
<dbReference type="STRING" id="915059.NH26_04910"/>
<evidence type="ECO:0000256" key="4">
    <source>
        <dbReference type="ARBA" id="ARBA00012541"/>
    </source>
</evidence>
<keyword evidence="5" id="KW-0328">Glycosyltransferase</keyword>
<comment type="caution">
    <text evidence="10">The sequence shown here is derived from an EMBL/GenBank/DDBJ whole genome shotgun (WGS) entry which is preliminary data.</text>
</comment>
<dbReference type="EMBL" id="JRYR02000001">
    <property type="protein sequence ID" value="OHX65737.1"/>
    <property type="molecule type" value="Genomic_DNA"/>
</dbReference>
<dbReference type="InterPro" id="IPR014756">
    <property type="entry name" value="Ig_E-set"/>
</dbReference>
<accession>A0A1S1YXJ1</accession>
<dbReference type="FunFam" id="3.20.20.80:FF:000001">
    <property type="entry name" value="1,4-alpha-glucan branching enzyme"/>
    <property type="match status" value="1"/>
</dbReference>
<evidence type="ECO:0000256" key="7">
    <source>
        <dbReference type="ARBA" id="ARBA00023277"/>
    </source>
</evidence>
<dbReference type="Gene3D" id="3.20.20.80">
    <property type="entry name" value="Glycosidases"/>
    <property type="match status" value="1"/>
</dbReference>
<evidence type="ECO:0000256" key="2">
    <source>
        <dbReference type="ARBA" id="ARBA00002953"/>
    </source>
</evidence>
<dbReference type="Pfam" id="PF02806">
    <property type="entry name" value="Alpha-amylase_C"/>
    <property type="match status" value="1"/>
</dbReference>
<dbReference type="Pfam" id="PF02922">
    <property type="entry name" value="CBM_48"/>
    <property type="match status" value="1"/>
</dbReference>
<dbReference type="GO" id="GO:0003844">
    <property type="term" value="F:1,4-alpha-glucan branching enzyme activity"/>
    <property type="evidence" value="ECO:0007669"/>
    <property type="project" value="UniProtKB-EC"/>
</dbReference>
<name>A0A1S1YXJ1_FLAPC</name>
<dbReference type="InterPro" id="IPR013783">
    <property type="entry name" value="Ig-like_fold"/>
</dbReference>
<evidence type="ECO:0000259" key="9">
    <source>
        <dbReference type="SMART" id="SM00642"/>
    </source>
</evidence>
<evidence type="ECO:0000313" key="11">
    <source>
        <dbReference type="Proteomes" id="UP000179797"/>
    </source>
</evidence>
<dbReference type="InterPro" id="IPR006048">
    <property type="entry name" value="A-amylase/branching_C"/>
</dbReference>
<organism evidence="10 11">
    <name type="scientific">Flammeovirga pacifica</name>
    <dbReference type="NCBI Taxonomy" id="915059"/>
    <lineage>
        <taxon>Bacteria</taxon>
        <taxon>Pseudomonadati</taxon>
        <taxon>Bacteroidota</taxon>
        <taxon>Cytophagia</taxon>
        <taxon>Cytophagales</taxon>
        <taxon>Flammeovirgaceae</taxon>
        <taxon>Flammeovirga</taxon>
    </lineage>
</organism>
<dbReference type="GO" id="GO:0005978">
    <property type="term" value="P:glycogen biosynthetic process"/>
    <property type="evidence" value="ECO:0007669"/>
    <property type="project" value="InterPro"/>
</dbReference>
<dbReference type="Pfam" id="PF00128">
    <property type="entry name" value="Alpha-amylase"/>
    <property type="match status" value="1"/>
</dbReference>
<evidence type="ECO:0000256" key="5">
    <source>
        <dbReference type="ARBA" id="ARBA00022676"/>
    </source>
</evidence>
<dbReference type="Proteomes" id="UP000179797">
    <property type="component" value="Unassembled WGS sequence"/>
</dbReference>
<dbReference type="PANTHER" id="PTHR43651">
    <property type="entry name" value="1,4-ALPHA-GLUCAN-BRANCHING ENZYME"/>
    <property type="match status" value="1"/>
</dbReference>
<evidence type="ECO:0000256" key="3">
    <source>
        <dbReference type="ARBA" id="ARBA00009000"/>
    </source>
</evidence>
<dbReference type="InterPro" id="IPR037439">
    <property type="entry name" value="Branching_enzy"/>
</dbReference>
<dbReference type="InterPro" id="IPR017853">
    <property type="entry name" value="GH"/>
</dbReference>
<dbReference type="PANTHER" id="PTHR43651:SF3">
    <property type="entry name" value="1,4-ALPHA-GLUCAN-BRANCHING ENZYME"/>
    <property type="match status" value="1"/>
</dbReference>
<keyword evidence="6" id="KW-0808">Transferase</keyword>
<comment type="catalytic activity">
    <reaction evidence="1">
        <text>Transfers a segment of a (1-&gt;4)-alpha-D-glucan chain to a primary hydroxy group in a similar glucan chain.</text>
        <dbReference type="EC" id="2.4.1.18"/>
    </reaction>
</comment>
<dbReference type="OrthoDB" id="9761875at2"/>
<comment type="similarity">
    <text evidence="3">Belongs to the glycosyl hydrolase 13 family. GlgB subfamily.</text>
</comment>
<evidence type="ECO:0000256" key="1">
    <source>
        <dbReference type="ARBA" id="ARBA00000826"/>
    </source>
</evidence>
<dbReference type="EC" id="2.4.1.18" evidence="4"/>
<gene>
    <name evidence="10" type="ORF">NH26_04910</name>
</gene>
<evidence type="ECO:0000256" key="6">
    <source>
        <dbReference type="ARBA" id="ARBA00022679"/>
    </source>
</evidence>
<dbReference type="Gene3D" id="2.60.40.10">
    <property type="entry name" value="Immunoglobulins"/>
    <property type="match status" value="1"/>
</dbReference>
<sequence>MSKQLPQLVKDDMWLEPQTEQINARINSYKELKNGLENKYGSLLDFANAYKFLGVNYDPVNKGWWYREWAPAAHALYLEGDFNNWNRDSHPLRRIEGSNEWNGVWEIFLPEADYKNTFVHGSFIKVRIVSQIGDHERIPAYIERVVQEEGTPNFVGQLWFSDETNFDWSDDNFVTSSIKAPIIYEAHVGMAQEEEKMGSYNEFTENILPRVRDLGYNCIQLMAVQEHPYYGSFGYHVSNFYAATSKFGTPEELKNLIKTAHSMGIAVIMDIVHSHAVKNHNEGINEFDGTAYQYFHAGERGHHPDWDSKLFDYSKWEVIQFLGSNVKYWLEEYHFDGFRFDGVTSMLYHHHGHAGFGSYDDYFNMGVDVDAVRYLQLANDIAHQIKPDVISIAEDVSGMPGLSRAIEEGGIGFDYRLSMGIPDFWIKILEEQSDEQWNLWDFWSVMLNRRANEKAIAYSESHDQALVGDKTIAMWLMDAEMYTGMDNASNSLVIDRGVALHKMIRFLTCVIGGEGYLNFMGNEFGHPEWIDFPREGNGWSHQYARRQWSLVENGFLRYQKLNNFDGAMVHLVREHDTLAPNTPVNLLNMDTENSTICFQKGDLVFVFNFSPTNSLPDYKFNVGNEGKYELVLSTDENKFGGFDRVKAGSEYFTDKDKNISIYNTNRTALVFMKKD</sequence>
<dbReference type="SUPFAM" id="SSF51011">
    <property type="entry name" value="Glycosyl hydrolase domain"/>
    <property type="match status" value="1"/>
</dbReference>
<dbReference type="Gene3D" id="2.60.40.1180">
    <property type="entry name" value="Golgi alpha-mannosidase II"/>
    <property type="match status" value="1"/>
</dbReference>
<reference evidence="10 11" key="1">
    <citation type="journal article" date="2012" name="Int. J. Syst. Evol. Microbiol.">
        <title>Flammeovirga pacifica sp. nov., isolated from deep-sea sediment.</title>
        <authorList>
            <person name="Xu H."/>
            <person name="Fu Y."/>
            <person name="Yang N."/>
            <person name="Ding Z."/>
            <person name="Lai Q."/>
            <person name="Zeng R."/>
        </authorList>
    </citation>
    <scope>NUCLEOTIDE SEQUENCE [LARGE SCALE GENOMIC DNA]</scope>
    <source>
        <strain evidence="11">DSM 24597 / LMG 26175 / WPAGA1</strain>
    </source>
</reference>
<evidence type="ECO:0000313" key="10">
    <source>
        <dbReference type="EMBL" id="OHX65737.1"/>
    </source>
</evidence>
<dbReference type="SMART" id="SM00642">
    <property type="entry name" value="Aamy"/>
    <property type="match status" value="1"/>
</dbReference>
<proteinExistence type="inferred from homology"/>
<evidence type="ECO:0000256" key="8">
    <source>
        <dbReference type="PIRSR" id="PIRSR000463-1"/>
    </source>
</evidence>
<dbReference type="InterPro" id="IPR013780">
    <property type="entry name" value="Glyco_hydro_b"/>
</dbReference>
<keyword evidence="11" id="KW-1185">Reference proteome</keyword>
<comment type="function">
    <text evidence="2">Catalyzes the formation of the alpha-1,6-glucosidic linkages in glycogen by scission of a 1,4-alpha-linked oligosaccharide from growing alpha-1,4-glucan chains and the subsequent attachment of the oligosaccharide to the alpha-1,6 position.</text>
</comment>